<dbReference type="AlphaFoldDB" id="A0A3S0ACJ7"/>
<evidence type="ECO:0000313" key="3">
    <source>
        <dbReference type="Proteomes" id="UP000277864"/>
    </source>
</evidence>
<evidence type="ECO:0000313" key="2">
    <source>
        <dbReference type="EMBL" id="RST89662.1"/>
    </source>
</evidence>
<evidence type="ECO:0000256" key="1">
    <source>
        <dbReference type="SAM" id="Phobius"/>
    </source>
</evidence>
<dbReference type="EMBL" id="PXZH01000001">
    <property type="protein sequence ID" value="RST89662.1"/>
    <property type="molecule type" value="Genomic_DNA"/>
</dbReference>
<reference evidence="2 3" key="1">
    <citation type="submission" date="2018-03" db="EMBL/GenBank/DDBJ databases">
        <authorList>
            <person name="Gulvik C.A."/>
        </authorList>
    </citation>
    <scope>NUCLEOTIDE SEQUENCE [LARGE SCALE GENOMIC DNA]</scope>
    <source>
        <strain evidence="2 3">JCM 31581</strain>
    </source>
</reference>
<feature type="transmembrane region" description="Helical" evidence="1">
    <location>
        <begin position="75"/>
        <end position="94"/>
    </location>
</feature>
<dbReference type="OrthoDB" id="2200300at2"/>
<keyword evidence="1" id="KW-0472">Membrane</keyword>
<dbReference type="RefSeq" id="WP_125942273.1">
    <property type="nucleotide sequence ID" value="NZ_PXZH01000001.1"/>
</dbReference>
<keyword evidence="1" id="KW-1133">Transmembrane helix</keyword>
<dbReference type="Proteomes" id="UP000277864">
    <property type="component" value="Unassembled WGS sequence"/>
</dbReference>
<comment type="caution">
    <text evidence="2">The sequence shown here is derived from an EMBL/GenBank/DDBJ whole genome shotgun (WGS) entry which is preliminary data.</text>
</comment>
<organism evidence="2 3">
    <name type="scientific">Vagococcus humatus</name>
    <dbReference type="NCBI Taxonomy" id="1889241"/>
    <lineage>
        <taxon>Bacteria</taxon>
        <taxon>Bacillati</taxon>
        <taxon>Bacillota</taxon>
        <taxon>Bacilli</taxon>
        <taxon>Lactobacillales</taxon>
        <taxon>Enterococcaceae</taxon>
        <taxon>Vagococcus</taxon>
    </lineage>
</organism>
<sequence>MDRLTEWLSVFEEKTKEWGQVFQPLFQDFAQFFKGLGETMKPTFETFVSKVTQLGPKMGQAFQGWLERLWQRKEWLIVGSLIVVLVTLVLVVIAPESQKKIRVSQTNSLVAKEYGNKKQVKILADGELEETIRKNKEAVVILADPSDRYYDNFVKSISDSELMADFNQKVYVYPIIYQDKKIKKFYQLTSGLTMIHFEHKREQKRITLNSQKEIELYLVNHLNLLVTD</sequence>
<proteinExistence type="predicted"/>
<accession>A0A3S0ACJ7</accession>
<keyword evidence="3" id="KW-1185">Reference proteome</keyword>
<name>A0A3S0ACJ7_9ENTE</name>
<protein>
    <submittedName>
        <fullName evidence="2">Uncharacterized protein</fullName>
    </submittedName>
</protein>
<gene>
    <name evidence="2" type="ORF">C7P63_00870</name>
</gene>
<keyword evidence="1" id="KW-0812">Transmembrane</keyword>